<evidence type="ECO:0000256" key="2">
    <source>
        <dbReference type="ARBA" id="ARBA00022670"/>
    </source>
</evidence>
<evidence type="ECO:0000256" key="1">
    <source>
        <dbReference type="ARBA" id="ARBA00007074"/>
    </source>
</evidence>
<dbReference type="OrthoDB" id="9808890at2"/>
<evidence type="ECO:0000313" key="7">
    <source>
        <dbReference type="EMBL" id="RGE86165.1"/>
    </source>
</evidence>
<proteinExistence type="inferred from homology"/>
<dbReference type="PROSITE" id="PS51935">
    <property type="entry name" value="NLPC_P60"/>
    <property type="match status" value="1"/>
</dbReference>
<dbReference type="InterPro" id="IPR051794">
    <property type="entry name" value="PG_Endopeptidase_C40"/>
</dbReference>
<dbReference type="Gene3D" id="3.90.1720.10">
    <property type="entry name" value="endopeptidase domain like (from Nostoc punctiforme)"/>
    <property type="match status" value="1"/>
</dbReference>
<dbReference type="PANTHER" id="PTHR47359:SF3">
    <property type="entry name" value="NLP_P60 DOMAIN-CONTAINING PROTEIN-RELATED"/>
    <property type="match status" value="1"/>
</dbReference>
<dbReference type="Pfam" id="PF00877">
    <property type="entry name" value="NLPC_P60"/>
    <property type="match status" value="1"/>
</dbReference>
<dbReference type="Gene3D" id="2.30.30.40">
    <property type="entry name" value="SH3 Domains"/>
    <property type="match status" value="1"/>
</dbReference>
<evidence type="ECO:0000256" key="4">
    <source>
        <dbReference type="ARBA" id="ARBA00022807"/>
    </source>
</evidence>
<organism evidence="7 8">
    <name type="scientific">Sellimonas intestinalis</name>
    <dbReference type="NCBI Taxonomy" id="1653434"/>
    <lineage>
        <taxon>Bacteria</taxon>
        <taxon>Bacillati</taxon>
        <taxon>Bacillota</taxon>
        <taxon>Clostridia</taxon>
        <taxon>Lachnospirales</taxon>
        <taxon>Lachnospiraceae</taxon>
        <taxon>Sellimonas</taxon>
    </lineage>
</organism>
<dbReference type="Proteomes" id="UP000261080">
    <property type="component" value="Unassembled WGS sequence"/>
</dbReference>
<keyword evidence="3" id="KW-0378">Hydrolase</keyword>
<dbReference type="PANTHER" id="PTHR47359">
    <property type="entry name" value="PEPTIDOGLYCAN DL-ENDOPEPTIDASE CWLO"/>
    <property type="match status" value="1"/>
</dbReference>
<accession>A0A3E3K0N1</accession>
<evidence type="ECO:0000313" key="8">
    <source>
        <dbReference type="Proteomes" id="UP000261080"/>
    </source>
</evidence>
<dbReference type="SUPFAM" id="SSF54001">
    <property type="entry name" value="Cysteine proteinases"/>
    <property type="match status" value="1"/>
</dbReference>
<gene>
    <name evidence="7" type="ORF">DW016_11385</name>
</gene>
<feature type="domain" description="NlpC/P60" evidence="6">
    <location>
        <begin position="195"/>
        <end position="308"/>
    </location>
</feature>
<feature type="region of interest" description="Disordered" evidence="5">
    <location>
        <begin position="169"/>
        <end position="192"/>
    </location>
</feature>
<keyword evidence="8" id="KW-1185">Reference proteome</keyword>
<feature type="compositionally biased region" description="Basic and acidic residues" evidence="5">
    <location>
        <begin position="170"/>
        <end position="192"/>
    </location>
</feature>
<sequence>MTAGLLGTNGLHAKASDSLEQAETAVCQTENITFPTTNDVLRTSGLFTPVQNTEEEDTSIIVEERDNEDFIVKEQNGKYENTGFVNLSSDYLYVRSSTSDDSDWTGKLYPGNVVTLEGPVGEWTAIRSGNVTGFVRSENLMEMKSAQQKIRQMEAEALKNGTEVTFSYGETKEEEASRLQAEAEQRAREEAERKQAQRQAVVDYACQFIGNPYVWGGTSLTNGADCSGFVQSVYAHFGVSLPRTSSAQRSAGYAVSYSEAQPGDIICYNGHVGIYSGNGQIVNAQDPAHGIGISPATYTSIVTVRRIF</sequence>
<name>A0A3E3K0N1_9FIRM</name>
<evidence type="ECO:0000256" key="3">
    <source>
        <dbReference type="ARBA" id="ARBA00022801"/>
    </source>
</evidence>
<protein>
    <recommendedName>
        <fullName evidence="6">NlpC/P60 domain-containing protein</fullName>
    </recommendedName>
</protein>
<dbReference type="InterPro" id="IPR038765">
    <property type="entry name" value="Papain-like_cys_pep_sf"/>
</dbReference>
<dbReference type="GO" id="GO:0006508">
    <property type="term" value="P:proteolysis"/>
    <property type="evidence" value="ECO:0007669"/>
    <property type="project" value="UniProtKB-KW"/>
</dbReference>
<comment type="caution">
    <text evidence="7">The sequence shown here is derived from an EMBL/GenBank/DDBJ whole genome shotgun (WGS) entry which is preliminary data.</text>
</comment>
<evidence type="ECO:0000259" key="6">
    <source>
        <dbReference type="PROSITE" id="PS51935"/>
    </source>
</evidence>
<keyword evidence="2" id="KW-0645">Protease</keyword>
<reference evidence="7 8" key="1">
    <citation type="submission" date="2018-08" db="EMBL/GenBank/DDBJ databases">
        <title>A genome reference for cultivated species of the human gut microbiota.</title>
        <authorList>
            <person name="Zou Y."/>
            <person name="Xue W."/>
            <person name="Luo G."/>
        </authorList>
    </citation>
    <scope>NUCLEOTIDE SEQUENCE [LARGE SCALE GENOMIC DNA]</scope>
    <source>
        <strain evidence="7 8">AF37-2AT</strain>
    </source>
</reference>
<dbReference type="EMBL" id="QVLX01000006">
    <property type="protein sequence ID" value="RGE86165.1"/>
    <property type="molecule type" value="Genomic_DNA"/>
</dbReference>
<evidence type="ECO:0000256" key="5">
    <source>
        <dbReference type="SAM" id="MobiDB-lite"/>
    </source>
</evidence>
<dbReference type="AlphaFoldDB" id="A0A3E3K0N1"/>
<keyword evidence="4" id="KW-0788">Thiol protease</keyword>
<comment type="similarity">
    <text evidence="1">Belongs to the peptidase C40 family.</text>
</comment>
<dbReference type="GO" id="GO:0008234">
    <property type="term" value="F:cysteine-type peptidase activity"/>
    <property type="evidence" value="ECO:0007669"/>
    <property type="project" value="UniProtKB-KW"/>
</dbReference>
<dbReference type="InterPro" id="IPR000064">
    <property type="entry name" value="NLP_P60_dom"/>
</dbReference>